<dbReference type="GO" id="GO:0022857">
    <property type="term" value="F:transmembrane transporter activity"/>
    <property type="evidence" value="ECO:0007669"/>
    <property type="project" value="InterPro"/>
</dbReference>
<keyword evidence="1 4" id="KW-0812">Transmembrane</keyword>
<feature type="transmembrane region" description="Helical" evidence="4">
    <location>
        <begin position="135"/>
        <end position="157"/>
    </location>
</feature>
<feature type="transmembrane region" description="Helical" evidence="4">
    <location>
        <begin position="313"/>
        <end position="331"/>
    </location>
</feature>
<feature type="domain" description="Major facilitator superfamily (MFS) profile" evidence="5">
    <location>
        <begin position="46"/>
        <end position="425"/>
    </location>
</feature>
<organism evidence="6 7">
    <name type="scientific">Methylobacterium nonmethylotrophicum</name>
    <dbReference type="NCBI Taxonomy" id="1141884"/>
    <lineage>
        <taxon>Bacteria</taxon>
        <taxon>Pseudomonadati</taxon>
        <taxon>Pseudomonadota</taxon>
        <taxon>Alphaproteobacteria</taxon>
        <taxon>Hyphomicrobiales</taxon>
        <taxon>Methylobacteriaceae</taxon>
        <taxon>Methylobacterium</taxon>
    </lineage>
</organism>
<protein>
    <submittedName>
        <fullName evidence="6">MFS transporter</fullName>
    </submittedName>
</protein>
<dbReference type="PANTHER" id="PTHR42910:SF1">
    <property type="entry name" value="MAJOR FACILITATOR SUPERFAMILY (MFS) PROFILE DOMAIN-CONTAINING PROTEIN"/>
    <property type="match status" value="1"/>
</dbReference>
<dbReference type="CDD" id="cd17324">
    <property type="entry name" value="MFS_NepI_like"/>
    <property type="match status" value="1"/>
</dbReference>
<feature type="transmembrane region" description="Helical" evidence="4">
    <location>
        <begin position="199"/>
        <end position="219"/>
    </location>
</feature>
<evidence type="ECO:0000313" key="6">
    <source>
        <dbReference type="EMBL" id="TGE02559.1"/>
    </source>
</evidence>
<name>A0A4Z0NXI5_9HYPH</name>
<dbReference type="PANTHER" id="PTHR42910">
    <property type="entry name" value="TRANSPORTER SCO4007-RELATED"/>
    <property type="match status" value="1"/>
</dbReference>
<dbReference type="OrthoDB" id="9815356at2"/>
<evidence type="ECO:0000256" key="2">
    <source>
        <dbReference type="ARBA" id="ARBA00022989"/>
    </source>
</evidence>
<gene>
    <name evidence="6" type="ORF">EU555_01995</name>
</gene>
<evidence type="ECO:0000256" key="3">
    <source>
        <dbReference type="ARBA" id="ARBA00023136"/>
    </source>
</evidence>
<dbReference type="InterPro" id="IPR011701">
    <property type="entry name" value="MFS"/>
</dbReference>
<evidence type="ECO:0000256" key="4">
    <source>
        <dbReference type="SAM" id="Phobius"/>
    </source>
</evidence>
<evidence type="ECO:0000259" key="5">
    <source>
        <dbReference type="PROSITE" id="PS50850"/>
    </source>
</evidence>
<feature type="transmembrane region" description="Helical" evidence="4">
    <location>
        <begin position="375"/>
        <end position="394"/>
    </location>
</feature>
<dbReference type="Gene3D" id="1.20.1250.20">
    <property type="entry name" value="MFS general substrate transporter like domains"/>
    <property type="match status" value="1"/>
</dbReference>
<feature type="transmembrane region" description="Helical" evidence="4">
    <location>
        <begin position="111"/>
        <end position="129"/>
    </location>
</feature>
<feature type="transmembrane region" description="Helical" evidence="4">
    <location>
        <begin position="169"/>
        <end position="187"/>
    </location>
</feature>
<accession>A0A4Z0NXI5</accession>
<keyword evidence="7" id="KW-1185">Reference proteome</keyword>
<feature type="transmembrane region" description="Helical" evidence="4">
    <location>
        <begin position="251"/>
        <end position="272"/>
    </location>
</feature>
<keyword evidence="2 4" id="KW-1133">Transmembrane helix</keyword>
<keyword evidence="3 4" id="KW-0472">Membrane</keyword>
<reference evidence="6 7" key="1">
    <citation type="submission" date="2019-04" db="EMBL/GenBank/DDBJ databases">
        <authorList>
            <person name="Feng G."/>
            <person name="Zhu H."/>
        </authorList>
    </citation>
    <scope>NUCLEOTIDE SEQUENCE [LARGE SCALE GENOMIC DNA]</scope>
    <source>
        <strain evidence="6 7">6HR-1</strain>
    </source>
</reference>
<dbReference type="Proteomes" id="UP000297535">
    <property type="component" value="Unassembled WGS sequence"/>
</dbReference>
<dbReference type="EMBL" id="SRLB01000001">
    <property type="protein sequence ID" value="TGE02559.1"/>
    <property type="molecule type" value="Genomic_DNA"/>
</dbReference>
<dbReference type="Pfam" id="PF07690">
    <property type="entry name" value="MFS_1"/>
    <property type="match status" value="1"/>
</dbReference>
<dbReference type="PROSITE" id="PS50850">
    <property type="entry name" value="MFS"/>
    <property type="match status" value="1"/>
</dbReference>
<feature type="transmembrane region" description="Helical" evidence="4">
    <location>
        <begin position="46"/>
        <end position="65"/>
    </location>
</feature>
<feature type="transmembrane region" description="Helical" evidence="4">
    <location>
        <begin position="85"/>
        <end position="104"/>
    </location>
</feature>
<dbReference type="InterPro" id="IPR036259">
    <property type="entry name" value="MFS_trans_sf"/>
</dbReference>
<proteinExistence type="predicted"/>
<dbReference type="AlphaFoldDB" id="A0A4Z0NXI5"/>
<feature type="transmembrane region" description="Helical" evidence="4">
    <location>
        <begin position="337"/>
        <end position="355"/>
    </location>
</feature>
<evidence type="ECO:0000313" key="7">
    <source>
        <dbReference type="Proteomes" id="UP000297535"/>
    </source>
</evidence>
<feature type="transmembrane region" description="Helical" evidence="4">
    <location>
        <begin position="400"/>
        <end position="420"/>
    </location>
</feature>
<dbReference type="SUPFAM" id="SSF103473">
    <property type="entry name" value="MFS general substrate transporter"/>
    <property type="match status" value="1"/>
</dbReference>
<dbReference type="InterPro" id="IPR020846">
    <property type="entry name" value="MFS_dom"/>
</dbReference>
<comment type="caution">
    <text evidence="6">The sequence shown here is derived from an EMBL/GenBank/DDBJ whole genome shotgun (WGS) entry which is preliminary data.</text>
</comment>
<sequence length="428" mass="43312">MRLRHVRRAGPPCGAAPCGTAKTRYLVPHEPPDRAHAGRVMPPFPAATRLSLGLIAGGAVANIYYNQPLLGLLVQAFGHDASVLVPTATLAGYGLGILALVPLGDALPRRSLIVGQLLLLAAVLVLAAASTSLPVLVLAGFLIGVLSTAAQQAVPFAAELAPDAVRGRVVGQVMTGLLLGILLARTASGFVGAFAGWRAVFAGAAGLATAFAGLAWFGLPKVRPAARLGYRALMGSILDLVRREPVLRRAALSQALLFAAFNAFWTTLALLVEAPPFGLDPAGAGLFGVIGAAGALCAPIAGRFADTRSPRPVLIGGAALTLAAFAVFGLLGGRSLAALAVGVLLIDIGVNAALIANQTRVYALAPGARGRINTVLFTAIFTGGAIGASAGTRAFAAGGWPALCAVGGAFAAASLLVPLLERRPRPRS</sequence>
<evidence type="ECO:0000256" key="1">
    <source>
        <dbReference type="ARBA" id="ARBA00022692"/>
    </source>
</evidence>
<feature type="transmembrane region" description="Helical" evidence="4">
    <location>
        <begin position="284"/>
        <end position="301"/>
    </location>
</feature>